<evidence type="ECO:0000313" key="1">
    <source>
        <dbReference type="EMBL" id="RDY59899.1"/>
    </source>
</evidence>
<protein>
    <recommendedName>
        <fullName evidence="3">DUF4595 domain-containing protein</fullName>
    </recommendedName>
</protein>
<reference evidence="1 2" key="1">
    <citation type="submission" date="2018-08" db="EMBL/GenBank/DDBJ databases">
        <title>Muricauda nanhaiensis sp. nov., isolated from seawater of the South China Sea.</title>
        <authorList>
            <person name="Dang Y."/>
        </authorList>
    </citation>
    <scope>NUCLEOTIDE SEQUENCE [LARGE SCALE GENOMIC DNA]</scope>
    <source>
        <strain evidence="1 2">SM1704</strain>
    </source>
</reference>
<evidence type="ECO:0000313" key="2">
    <source>
        <dbReference type="Proteomes" id="UP000261828"/>
    </source>
</evidence>
<dbReference type="EMBL" id="QTJX01000002">
    <property type="protein sequence ID" value="RDY59899.1"/>
    <property type="molecule type" value="Genomic_DNA"/>
</dbReference>
<dbReference type="RefSeq" id="WP_116184510.1">
    <property type="nucleotide sequence ID" value="NZ_QTJX01000002.1"/>
</dbReference>
<keyword evidence="2" id="KW-1185">Reference proteome</keyword>
<dbReference type="AlphaFoldDB" id="A0A371JQW9"/>
<sequence>MKILKFLFLCAALTIIVQCSKNNDGGNSTVPEMERGFFPKTISLQHDTGETIEYELSYDLNNNISFIDQQRNSNGDVSHMQSEFHYSPEGQLMQVLTEDVLNGIGYDIFFTYGGNNIITGIDMEINATAHETTVFYNEDQLIYGVNGDLGNLPTSCRFDAENNLTEMYIGINHIQLETSENSRGIFADMALQPALSLWNGLFFFYTPYELYFFNQNDLEAVQIGDYNYQYQNKIRDGEGNLLSFDFRSTGLSGTNIKYAISYEKRSL</sequence>
<dbReference type="OrthoDB" id="1174272at2"/>
<organism evidence="1 2">
    <name type="scientific">Flagellimonas nanhaiensis</name>
    <dbReference type="NCBI Taxonomy" id="2292706"/>
    <lineage>
        <taxon>Bacteria</taxon>
        <taxon>Pseudomonadati</taxon>
        <taxon>Bacteroidota</taxon>
        <taxon>Flavobacteriia</taxon>
        <taxon>Flavobacteriales</taxon>
        <taxon>Flavobacteriaceae</taxon>
        <taxon>Flagellimonas</taxon>
    </lineage>
</organism>
<dbReference type="Proteomes" id="UP000261828">
    <property type="component" value="Unassembled WGS sequence"/>
</dbReference>
<evidence type="ECO:0008006" key="3">
    <source>
        <dbReference type="Google" id="ProtNLM"/>
    </source>
</evidence>
<gene>
    <name evidence="1" type="ORF">DX873_11145</name>
</gene>
<name>A0A371JQW9_9FLAO</name>
<comment type="caution">
    <text evidence="1">The sequence shown here is derived from an EMBL/GenBank/DDBJ whole genome shotgun (WGS) entry which is preliminary data.</text>
</comment>
<accession>A0A371JQW9</accession>
<proteinExistence type="predicted"/>